<evidence type="ECO:0000256" key="2">
    <source>
        <dbReference type="ARBA" id="ARBA00023163"/>
    </source>
</evidence>
<feature type="region of interest" description="VHIID" evidence="3">
    <location>
        <begin position="442"/>
        <end position="507"/>
    </location>
</feature>
<dbReference type="InterPro" id="IPR005202">
    <property type="entry name" value="TF_GRAS"/>
</dbReference>
<accession>A0A7J0F1T4</accession>
<dbReference type="AlphaFoldDB" id="A0A7J0F1T4"/>
<keyword evidence="1" id="KW-0805">Transcription regulation</keyword>
<keyword evidence="6" id="KW-1185">Reference proteome</keyword>
<evidence type="ECO:0000256" key="3">
    <source>
        <dbReference type="PROSITE-ProRule" id="PRU01191"/>
    </source>
</evidence>
<keyword evidence="2" id="KW-0804">Transcription</keyword>
<gene>
    <name evidence="5" type="ORF">Acr_08g0010510</name>
</gene>
<evidence type="ECO:0000256" key="1">
    <source>
        <dbReference type="ARBA" id="ARBA00023015"/>
    </source>
</evidence>
<feature type="region of interest" description="SAW" evidence="3">
    <location>
        <begin position="648"/>
        <end position="719"/>
    </location>
</feature>
<sequence length="720" mass="78107">MLLPLDFEGKGFFELLIESSNKESCFFLDITEPISVLDTISSPSPPTSTLSTSLGGGGGGSGSADTAGVAAVSGNSNVGVESGCGSSELRQVPPPPPEVGCGSAAAGAEKCGLGMEDWESILSDSAAASPGQEQSVLRWIMGDVEDPSMGLNRLLQSGGGVGPAAAEFEFHGGFGGGGVDQGFGFDPVASGGGNLMGPINSTLPIPGFSHTPNKFAHEKLNLAPNPSNPQNYKLPNPPNPMFSPLSNNFLPISLSQAAFNHPQPPLESPETKPHIFNPLMLINNHQAQPPQNPAFFLPFPYPQQDPHLILPPPAKRQNTGGLEPIQKGQFSDSMLQHQHQQDNLSHHLHLLPYLQQRPKMVGDEMGQNQGVIDQLFKVAELIQTGNSVHAHGILARLNHQLSPIGKPFHRAAFFFKEALQVILHPASLHSSPFNLILKIGAYKSFSEISPLLQFANFTCNQALLEIVDGFDRIHIVDFDIGYGGQWASLMQELALRSGGALALKITAFASPSTHDQLELGLTRENLMHFAAEINVPFEFEIVGLDSLHSLPLHENEAVAVNLPVGSFSNHQLPLPLILRFVKQLSPKIVVSVDRGCDRNDLPFPNHVIHALQSYTNLLESLDAVNVNLEALQKIERFLIQPGIEKIVMGRYRSPEKTPHWRTLFLSSGFSPLTFSNFAESQADCVVKRTPVRGFHIEKRQSSLVLCWQRKELISASAWRC</sequence>
<comment type="caution">
    <text evidence="3">Lacks conserved residue(s) required for the propagation of feature annotation.</text>
</comment>
<name>A0A7J0F1T4_9ERIC</name>
<dbReference type="PANTHER" id="PTHR31636">
    <property type="entry name" value="OSJNBA0084A10.13 PROTEIN-RELATED"/>
    <property type="match status" value="1"/>
</dbReference>
<feature type="region of interest" description="Leucine repeat II (LRII)" evidence="3">
    <location>
        <begin position="521"/>
        <end position="553"/>
    </location>
</feature>
<feature type="short sequence motif" description="VHIID" evidence="3">
    <location>
        <begin position="473"/>
        <end position="477"/>
    </location>
</feature>
<dbReference type="OrthoDB" id="666726at2759"/>
<dbReference type="PROSITE" id="PS50985">
    <property type="entry name" value="GRAS"/>
    <property type="match status" value="1"/>
</dbReference>
<protein>
    <submittedName>
        <fullName evidence="5">GRAS family transcription factor</fullName>
    </submittedName>
</protein>
<evidence type="ECO:0000313" key="5">
    <source>
        <dbReference type="EMBL" id="GFY92655.1"/>
    </source>
</evidence>
<feature type="region of interest" description="Disordered" evidence="4">
    <location>
        <begin position="39"/>
        <end position="68"/>
    </location>
</feature>
<dbReference type="Proteomes" id="UP000585474">
    <property type="component" value="Unassembled WGS sequence"/>
</dbReference>
<proteinExistence type="inferred from homology"/>
<evidence type="ECO:0000313" key="6">
    <source>
        <dbReference type="Proteomes" id="UP000585474"/>
    </source>
</evidence>
<reference evidence="5 6" key="1">
    <citation type="submission" date="2019-07" db="EMBL/GenBank/DDBJ databases">
        <title>De Novo Assembly of kiwifruit Actinidia rufa.</title>
        <authorList>
            <person name="Sugita-Konishi S."/>
            <person name="Sato K."/>
            <person name="Mori E."/>
            <person name="Abe Y."/>
            <person name="Kisaki G."/>
            <person name="Hamano K."/>
            <person name="Suezawa K."/>
            <person name="Otani M."/>
            <person name="Fukuda T."/>
            <person name="Manabe T."/>
            <person name="Gomi K."/>
            <person name="Tabuchi M."/>
            <person name="Akimitsu K."/>
            <person name="Kataoka I."/>
        </authorList>
    </citation>
    <scope>NUCLEOTIDE SEQUENCE [LARGE SCALE GENOMIC DNA]</scope>
    <source>
        <strain evidence="6">cv. Fuchu</strain>
    </source>
</reference>
<dbReference type="EMBL" id="BJWL01000008">
    <property type="protein sequence ID" value="GFY92655.1"/>
    <property type="molecule type" value="Genomic_DNA"/>
</dbReference>
<feature type="region of interest" description="Disordered" evidence="4">
    <location>
        <begin position="82"/>
        <end position="105"/>
    </location>
</feature>
<organism evidence="5 6">
    <name type="scientific">Actinidia rufa</name>
    <dbReference type="NCBI Taxonomy" id="165716"/>
    <lineage>
        <taxon>Eukaryota</taxon>
        <taxon>Viridiplantae</taxon>
        <taxon>Streptophyta</taxon>
        <taxon>Embryophyta</taxon>
        <taxon>Tracheophyta</taxon>
        <taxon>Spermatophyta</taxon>
        <taxon>Magnoliopsida</taxon>
        <taxon>eudicotyledons</taxon>
        <taxon>Gunneridae</taxon>
        <taxon>Pentapetalae</taxon>
        <taxon>asterids</taxon>
        <taxon>Ericales</taxon>
        <taxon>Actinidiaceae</taxon>
        <taxon>Actinidia</taxon>
    </lineage>
</organism>
<evidence type="ECO:0000256" key="4">
    <source>
        <dbReference type="SAM" id="MobiDB-lite"/>
    </source>
</evidence>
<comment type="caution">
    <text evidence="5">The sequence shown here is derived from an EMBL/GenBank/DDBJ whole genome shotgun (WGS) entry which is preliminary data.</text>
</comment>
<comment type="similarity">
    <text evidence="3">Belongs to the GRAS family.</text>
</comment>
<dbReference type="Pfam" id="PF03514">
    <property type="entry name" value="GRAS"/>
    <property type="match status" value="1"/>
</dbReference>